<feature type="signal peptide" evidence="2">
    <location>
        <begin position="1"/>
        <end position="16"/>
    </location>
</feature>
<dbReference type="AlphaFoldDB" id="A0A7S0E2W4"/>
<feature type="region of interest" description="Disordered" evidence="1">
    <location>
        <begin position="94"/>
        <end position="116"/>
    </location>
</feature>
<proteinExistence type="predicted"/>
<evidence type="ECO:0000313" key="3">
    <source>
        <dbReference type="EMBL" id="CAD8472951.1"/>
    </source>
</evidence>
<keyword evidence="2" id="KW-0732">Signal</keyword>
<sequence>MFRAFLVVLAAASVSAFVAPGVQSTVSVRTSAVTMGAKKGTGKVNPALFATGIDSKKVTKLNAAKAAKAAQEKADDAKGLPKWNLFRALPKQTKQETRSIDGSFRFPKPWGKGTWD</sequence>
<accession>A0A7S0E2W4</accession>
<reference evidence="3" key="1">
    <citation type="submission" date="2021-01" db="EMBL/GenBank/DDBJ databases">
        <authorList>
            <person name="Corre E."/>
            <person name="Pelletier E."/>
            <person name="Niang G."/>
            <person name="Scheremetjew M."/>
            <person name="Finn R."/>
            <person name="Kale V."/>
            <person name="Holt S."/>
            <person name="Cochrane G."/>
            <person name="Meng A."/>
            <person name="Brown T."/>
            <person name="Cohen L."/>
        </authorList>
    </citation>
    <scope>NUCLEOTIDE SEQUENCE</scope>
    <source>
        <strain evidence="3">CCMP1374</strain>
    </source>
</reference>
<evidence type="ECO:0000256" key="2">
    <source>
        <dbReference type="SAM" id="SignalP"/>
    </source>
</evidence>
<evidence type="ECO:0000256" key="1">
    <source>
        <dbReference type="SAM" id="MobiDB-lite"/>
    </source>
</evidence>
<gene>
    <name evidence="3" type="ORF">PANT1444_LOCUS3125</name>
</gene>
<dbReference type="EMBL" id="HBEP01005615">
    <property type="protein sequence ID" value="CAD8472951.1"/>
    <property type="molecule type" value="Transcribed_RNA"/>
</dbReference>
<name>A0A7S0E2W4_9EUKA</name>
<organism evidence="3">
    <name type="scientific">Phaeocystis antarctica</name>
    <dbReference type="NCBI Taxonomy" id="33657"/>
    <lineage>
        <taxon>Eukaryota</taxon>
        <taxon>Haptista</taxon>
        <taxon>Haptophyta</taxon>
        <taxon>Prymnesiophyceae</taxon>
        <taxon>Phaeocystales</taxon>
        <taxon>Phaeocystaceae</taxon>
        <taxon>Phaeocystis</taxon>
    </lineage>
</organism>
<feature type="chain" id="PRO_5030671677" evidence="2">
    <location>
        <begin position="17"/>
        <end position="116"/>
    </location>
</feature>
<protein>
    <submittedName>
        <fullName evidence="3">Uncharacterized protein</fullName>
    </submittedName>
</protein>